<dbReference type="Gene3D" id="3.40.50.2300">
    <property type="match status" value="1"/>
</dbReference>
<dbReference type="Gene3D" id="1.10.8.60">
    <property type="match status" value="1"/>
</dbReference>
<dbReference type="InterPro" id="IPR003593">
    <property type="entry name" value="AAA+_ATPase"/>
</dbReference>
<dbReference type="Proteomes" id="UP000019402">
    <property type="component" value="Unassembled WGS sequence"/>
</dbReference>
<dbReference type="eggNOG" id="COG2204">
    <property type="taxonomic scope" value="Bacteria"/>
</dbReference>
<evidence type="ECO:0000256" key="5">
    <source>
        <dbReference type="ARBA" id="ARBA00023163"/>
    </source>
</evidence>
<dbReference type="InterPro" id="IPR025944">
    <property type="entry name" value="Sigma_54_int_dom_CS"/>
</dbReference>
<keyword evidence="10" id="KW-1185">Reference proteome</keyword>
<dbReference type="CDD" id="cd00009">
    <property type="entry name" value="AAA"/>
    <property type="match status" value="1"/>
</dbReference>
<comment type="caution">
    <text evidence="9">The sequence shown here is derived from an EMBL/GenBank/DDBJ whole genome shotgun (WGS) entry which is preliminary data.</text>
</comment>
<gene>
    <name evidence="9" type="ORF">JCM21142_89</name>
</gene>
<evidence type="ECO:0000256" key="6">
    <source>
        <dbReference type="PROSITE-ProRule" id="PRU00169"/>
    </source>
</evidence>
<dbReference type="EMBL" id="BAMD01000001">
    <property type="protein sequence ID" value="GAF01481.1"/>
    <property type="molecule type" value="Genomic_DNA"/>
</dbReference>
<dbReference type="OrthoDB" id="9810703at2"/>
<dbReference type="PROSITE" id="PS50110">
    <property type="entry name" value="RESPONSE_REGULATORY"/>
    <property type="match status" value="1"/>
</dbReference>
<feature type="modified residue" description="4-aspartylphosphate" evidence="6">
    <location>
        <position position="54"/>
    </location>
</feature>
<dbReference type="SUPFAM" id="SSF52172">
    <property type="entry name" value="CheY-like"/>
    <property type="match status" value="1"/>
</dbReference>
<sequence length="459" mass="51955">MSNLKILILDDEVRITEKLKYHLDKRSFEVYTANTPNEGFALLEKEKPGILILDVILPGMNGLDVLKKVKEDYPSIEVIMISGYGDMDMVIEAMRKGASDFIRKPFQVMDIQVAVERTGKFIALQKKLERAEDIGSLVSRELEGMIEKDFIGESDAIKRVIKIALKTAKDKDVNVLVTGENGTGKEIISRIIHYASPRSEQVFAPVNSSAIPATLLESEFFGHVKGAFTDARDDKKGYFELANNGTLFLDEIADMPFSLQAKLLRAIEENKVKRVGGNKEMPVDVRIISATNKNIEQLIEEGKFRIDLYHRINTIEINIPPLRQRPEDIEPLLNHFVDSFARKKNMEAPGISGDLIKKLQGYYFPGNVRELRNMVERALILLEGNELLPGDFPLKGDAQKESMYFDTLDLERNEQQLIVEALRRCQMNQTQAADLLCISRDALKRKIKKFGIEIGKTIV</sequence>
<feature type="domain" description="Response regulatory" evidence="8">
    <location>
        <begin position="5"/>
        <end position="119"/>
    </location>
</feature>
<dbReference type="RefSeq" id="WP_027473695.1">
    <property type="nucleotide sequence ID" value="NZ_BAMD01000001.1"/>
</dbReference>
<evidence type="ECO:0000259" key="8">
    <source>
        <dbReference type="PROSITE" id="PS50110"/>
    </source>
</evidence>
<keyword evidence="2" id="KW-0067">ATP-binding</keyword>
<dbReference type="InterPro" id="IPR058031">
    <property type="entry name" value="AAA_lid_NorR"/>
</dbReference>
<keyword evidence="3" id="KW-0805">Transcription regulation</keyword>
<keyword evidence="1" id="KW-0547">Nucleotide-binding</keyword>
<dbReference type="PANTHER" id="PTHR32071">
    <property type="entry name" value="TRANSCRIPTIONAL REGULATORY PROTEIN"/>
    <property type="match status" value="1"/>
</dbReference>
<dbReference type="InterPro" id="IPR002078">
    <property type="entry name" value="Sigma_54_int"/>
</dbReference>
<dbReference type="InterPro" id="IPR001789">
    <property type="entry name" value="Sig_transdc_resp-reg_receiver"/>
</dbReference>
<accession>W7YAU6</accession>
<organism evidence="9 10">
    <name type="scientific">Saccharicrinis fermentans DSM 9555 = JCM 21142</name>
    <dbReference type="NCBI Taxonomy" id="869213"/>
    <lineage>
        <taxon>Bacteria</taxon>
        <taxon>Pseudomonadati</taxon>
        <taxon>Bacteroidota</taxon>
        <taxon>Bacteroidia</taxon>
        <taxon>Marinilabiliales</taxon>
        <taxon>Marinilabiliaceae</taxon>
        <taxon>Saccharicrinis</taxon>
    </lineage>
</organism>
<evidence type="ECO:0000256" key="1">
    <source>
        <dbReference type="ARBA" id="ARBA00022741"/>
    </source>
</evidence>
<dbReference type="Pfam" id="PF00158">
    <property type="entry name" value="Sigma54_activat"/>
    <property type="match status" value="1"/>
</dbReference>
<dbReference type="GO" id="GO:0043565">
    <property type="term" value="F:sequence-specific DNA binding"/>
    <property type="evidence" value="ECO:0007669"/>
    <property type="project" value="InterPro"/>
</dbReference>
<dbReference type="PROSITE" id="PS00676">
    <property type="entry name" value="SIGMA54_INTERACT_2"/>
    <property type="match status" value="1"/>
</dbReference>
<dbReference type="GO" id="GO:0000160">
    <property type="term" value="P:phosphorelay signal transduction system"/>
    <property type="evidence" value="ECO:0007669"/>
    <property type="project" value="InterPro"/>
</dbReference>
<keyword evidence="6" id="KW-0597">Phosphoprotein</keyword>
<dbReference type="PRINTS" id="PR01590">
    <property type="entry name" value="HTHFIS"/>
</dbReference>
<feature type="domain" description="Sigma-54 factor interaction" evidence="7">
    <location>
        <begin position="150"/>
        <end position="380"/>
    </location>
</feature>
<dbReference type="PROSITE" id="PS50045">
    <property type="entry name" value="SIGMA54_INTERACT_4"/>
    <property type="match status" value="1"/>
</dbReference>
<keyword evidence="5" id="KW-0804">Transcription</keyword>
<dbReference type="Gene3D" id="1.10.10.60">
    <property type="entry name" value="Homeodomain-like"/>
    <property type="match status" value="1"/>
</dbReference>
<proteinExistence type="predicted"/>
<dbReference type="Pfam" id="PF25601">
    <property type="entry name" value="AAA_lid_14"/>
    <property type="match status" value="1"/>
</dbReference>
<dbReference type="InterPro" id="IPR002197">
    <property type="entry name" value="HTH_Fis"/>
</dbReference>
<dbReference type="PANTHER" id="PTHR32071:SF99">
    <property type="entry name" value="TRANSCRIPTIONAL REGULATORY PROTEIN"/>
    <property type="match status" value="1"/>
</dbReference>
<dbReference type="InterPro" id="IPR027417">
    <property type="entry name" value="P-loop_NTPase"/>
</dbReference>
<name>W7YAU6_9BACT</name>
<evidence type="ECO:0000256" key="4">
    <source>
        <dbReference type="ARBA" id="ARBA00023125"/>
    </source>
</evidence>
<evidence type="ECO:0000313" key="9">
    <source>
        <dbReference type="EMBL" id="GAF01481.1"/>
    </source>
</evidence>
<dbReference type="Gene3D" id="3.40.50.300">
    <property type="entry name" value="P-loop containing nucleotide triphosphate hydrolases"/>
    <property type="match status" value="1"/>
</dbReference>
<dbReference type="SUPFAM" id="SSF46689">
    <property type="entry name" value="Homeodomain-like"/>
    <property type="match status" value="1"/>
</dbReference>
<dbReference type="InterPro" id="IPR009057">
    <property type="entry name" value="Homeodomain-like_sf"/>
</dbReference>
<dbReference type="GO" id="GO:0006355">
    <property type="term" value="P:regulation of DNA-templated transcription"/>
    <property type="evidence" value="ECO:0007669"/>
    <property type="project" value="InterPro"/>
</dbReference>
<dbReference type="AlphaFoldDB" id="W7YAU6"/>
<dbReference type="InterPro" id="IPR025943">
    <property type="entry name" value="Sigma_54_int_dom_ATP-bd_2"/>
</dbReference>
<dbReference type="FunFam" id="3.40.50.300:FF:000006">
    <property type="entry name" value="DNA-binding transcriptional regulator NtrC"/>
    <property type="match status" value="1"/>
</dbReference>
<evidence type="ECO:0000313" key="10">
    <source>
        <dbReference type="Proteomes" id="UP000019402"/>
    </source>
</evidence>
<reference evidence="9 10" key="1">
    <citation type="journal article" date="2014" name="Genome Announc.">
        <title>Draft Genome Sequence of Cytophaga fermentans JCM 21142T, a Facultative Anaerobe Isolated from Marine Mud.</title>
        <authorList>
            <person name="Starns D."/>
            <person name="Oshima K."/>
            <person name="Suda W."/>
            <person name="Iino T."/>
            <person name="Yuki M."/>
            <person name="Inoue J."/>
            <person name="Kitamura K."/>
            <person name="Iida T."/>
            <person name="Darby A."/>
            <person name="Hattori M."/>
            <person name="Ohkuma M."/>
        </authorList>
    </citation>
    <scope>NUCLEOTIDE SEQUENCE [LARGE SCALE GENOMIC DNA]</scope>
    <source>
        <strain evidence="9 10">JCM 21142</strain>
    </source>
</reference>
<dbReference type="PROSITE" id="PS00688">
    <property type="entry name" value="SIGMA54_INTERACT_3"/>
    <property type="match status" value="1"/>
</dbReference>
<dbReference type="Pfam" id="PF00072">
    <property type="entry name" value="Response_reg"/>
    <property type="match status" value="1"/>
</dbReference>
<dbReference type="SMART" id="SM00382">
    <property type="entry name" value="AAA"/>
    <property type="match status" value="1"/>
</dbReference>
<evidence type="ECO:0000256" key="3">
    <source>
        <dbReference type="ARBA" id="ARBA00023015"/>
    </source>
</evidence>
<protein>
    <submittedName>
        <fullName evidence="9">Nitrogen regulation protein NR(I)</fullName>
    </submittedName>
</protein>
<dbReference type="SUPFAM" id="SSF52540">
    <property type="entry name" value="P-loop containing nucleoside triphosphate hydrolases"/>
    <property type="match status" value="1"/>
</dbReference>
<dbReference type="GO" id="GO:0005524">
    <property type="term" value="F:ATP binding"/>
    <property type="evidence" value="ECO:0007669"/>
    <property type="project" value="UniProtKB-KW"/>
</dbReference>
<evidence type="ECO:0000259" key="7">
    <source>
        <dbReference type="PROSITE" id="PS50045"/>
    </source>
</evidence>
<dbReference type="InterPro" id="IPR011006">
    <property type="entry name" value="CheY-like_superfamily"/>
</dbReference>
<dbReference type="SMART" id="SM00448">
    <property type="entry name" value="REC"/>
    <property type="match status" value="1"/>
</dbReference>
<dbReference type="Pfam" id="PF02954">
    <property type="entry name" value="HTH_8"/>
    <property type="match status" value="1"/>
</dbReference>
<evidence type="ECO:0000256" key="2">
    <source>
        <dbReference type="ARBA" id="ARBA00022840"/>
    </source>
</evidence>
<dbReference type="STRING" id="869213.GCA_000517085_04489"/>
<keyword evidence="4" id="KW-0238">DNA-binding</keyword>